<dbReference type="GeneID" id="117647161"/>
<dbReference type="RefSeq" id="XP_034244625.1">
    <property type="nucleotide sequence ID" value="XM_034388734.1"/>
</dbReference>
<dbReference type="OrthoDB" id="10062522at2759"/>
<evidence type="ECO:0000313" key="3">
    <source>
        <dbReference type="RefSeq" id="XP_034244635.1"/>
    </source>
</evidence>
<accession>A0A6P8Z3I9</accession>
<dbReference type="Proteomes" id="UP000515158">
    <property type="component" value="Unplaced"/>
</dbReference>
<evidence type="ECO:0000313" key="2">
    <source>
        <dbReference type="RefSeq" id="XP_034244625.1"/>
    </source>
</evidence>
<keyword evidence="1" id="KW-1185">Reference proteome</keyword>
<protein>
    <submittedName>
        <fullName evidence="2 3">Protein pinocchio</fullName>
    </submittedName>
</protein>
<gene>
    <name evidence="2 3" type="primary">LOC117647161</name>
</gene>
<dbReference type="AlphaFoldDB" id="A0A6P8Z3I9"/>
<dbReference type="RefSeq" id="XP_034244635.1">
    <property type="nucleotide sequence ID" value="XM_034388744.1"/>
</dbReference>
<name>A0A6P8Z3I9_THRPL</name>
<evidence type="ECO:0000313" key="1">
    <source>
        <dbReference type="Proteomes" id="UP000515158"/>
    </source>
</evidence>
<sequence length="218" mass="23691">MAAQMASFTDFEEGMIAFDQDDPDFNGNAPTRNLSCNLNNSYIVAPATCRSYTNVGAAMGTLLVSSPMSIARVETMRMLNKSQSLSLSSISSLDDAHISFSVANSANSTASAQEPVVSIEELRLQLNSCFTCGVSWHEDHVSLDCQECGGYSLERPCPCCDGRCKSTWKRDLTMSHASGKARWEGKCLLSTSTQMLKTLVTEDESHLCSRLEKLTASS</sequence>
<organism evidence="2">
    <name type="scientific">Thrips palmi</name>
    <name type="common">Melon thrips</name>
    <dbReference type="NCBI Taxonomy" id="161013"/>
    <lineage>
        <taxon>Eukaryota</taxon>
        <taxon>Metazoa</taxon>
        <taxon>Ecdysozoa</taxon>
        <taxon>Arthropoda</taxon>
        <taxon>Hexapoda</taxon>
        <taxon>Insecta</taxon>
        <taxon>Pterygota</taxon>
        <taxon>Neoptera</taxon>
        <taxon>Paraneoptera</taxon>
        <taxon>Thysanoptera</taxon>
        <taxon>Terebrantia</taxon>
        <taxon>Thripoidea</taxon>
        <taxon>Thripidae</taxon>
        <taxon>Thrips</taxon>
    </lineage>
</organism>
<proteinExistence type="predicted"/>
<reference evidence="2 3" key="1">
    <citation type="submission" date="2025-04" db="UniProtKB">
        <authorList>
            <consortium name="RefSeq"/>
        </authorList>
    </citation>
    <scope>IDENTIFICATION</scope>
    <source>
        <tissue evidence="2 3">Total insect</tissue>
    </source>
</reference>
<dbReference type="KEGG" id="tpal:117647161"/>
<dbReference type="CTD" id="33288"/>